<sequence length="172" mass="18622">MSAGLSARFDTRVLRVAPLHPLGAVQAADAAPLAALRHWCLAEPQRRLAWRPAEAAPGVDLARALEALQRELDGDFQLLALAPGWPRLALRLRVKLADALPARWRPADAPWDAGYLADDPAVRAALRQFRPRRPTLIVSDPMPEAALQASLEALHAAAPGFARPVRLLVQPG</sequence>
<organism evidence="1 2">
    <name type="scientific">Inhella crocodyli</name>
    <dbReference type="NCBI Taxonomy" id="2499851"/>
    <lineage>
        <taxon>Bacteria</taxon>
        <taxon>Pseudomonadati</taxon>
        <taxon>Pseudomonadota</taxon>
        <taxon>Betaproteobacteria</taxon>
        <taxon>Burkholderiales</taxon>
        <taxon>Sphaerotilaceae</taxon>
        <taxon>Inhella</taxon>
    </lineage>
</organism>
<dbReference type="EMBL" id="SACM01000003">
    <property type="protein sequence ID" value="RVT84668.1"/>
    <property type="molecule type" value="Genomic_DNA"/>
</dbReference>
<dbReference type="AlphaFoldDB" id="A0A3S2XU22"/>
<protein>
    <submittedName>
        <fullName evidence="1">Uncharacterized protein</fullName>
    </submittedName>
</protein>
<dbReference type="Proteomes" id="UP000288587">
    <property type="component" value="Unassembled WGS sequence"/>
</dbReference>
<keyword evidence="2" id="KW-1185">Reference proteome</keyword>
<reference evidence="1 2" key="1">
    <citation type="submission" date="2019-01" db="EMBL/GenBank/DDBJ databases">
        <authorList>
            <person name="Chen W.-M."/>
        </authorList>
    </citation>
    <scope>NUCLEOTIDE SEQUENCE [LARGE SCALE GENOMIC DNA]</scope>
    <source>
        <strain evidence="1 2">CCP-18</strain>
    </source>
</reference>
<comment type="caution">
    <text evidence="1">The sequence shown here is derived from an EMBL/GenBank/DDBJ whole genome shotgun (WGS) entry which is preliminary data.</text>
</comment>
<evidence type="ECO:0000313" key="2">
    <source>
        <dbReference type="Proteomes" id="UP000288587"/>
    </source>
</evidence>
<name>A0A3S2XU22_9BURK</name>
<proteinExistence type="predicted"/>
<dbReference type="OrthoDB" id="8907267at2"/>
<dbReference type="RefSeq" id="WP_127683068.1">
    <property type="nucleotide sequence ID" value="NZ_SACM01000003.1"/>
</dbReference>
<accession>A0A3S2XU22</accession>
<gene>
    <name evidence="1" type="ORF">EOD73_11045</name>
</gene>
<evidence type="ECO:0000313" key="1">
    <source>
        <dbReference type="EMBL" id="RVT84668.1"/>
    </source>
</evidence>